<reference evidence="8 9" key="1">
    <citation type="submission" date="2014-12" db="EMBL/GenBank/DDBJ databases">
        <title>Comparative genomics of the lactic acid bacteria isolated from the honey bee gut.</title>
        <authorList>
            <person name="Ellegaard K.M."/>
            <person name="Tamarit D."/>
            <person name="Javelind E."/>
            <person name="Olofsson T."/>
            <person name="Andersson S.G."/>
            <person name="Vasquez A."/>
        </authorList>
    </citation>
    <scope>NUCLEOTIDE SEQUENCE [LARGE SCALE GENOMIC DNA]</scope>
    <source>
        <strain evidence="8 9">Bin7</strain>
    </source>
</reference>
<dbReference type="GO" id="GO:0006094">
    <property type="term" value="P:gluconeogenesis"/>
    <property type="evidence" value="ECO:0007669"/>
    <property type="project" value="UniProtKB-UniRule"/>
</dbReference>
<dbReference type="InterPro" id="IPR013078">
    <property type="entry name" value="His_Pase_superF_clade-1"/>
</dbReference>
<dbReference type="HAMAP" id="MF_01039">
    <property type="entry name" value="PGAM_GpmA"/>
    <property type="match status" value="1"/>
</dbReference>
<name>A0A0F4KVM5_9BIFI</name>
<feature type="binding site" evidence="4 6">
    <location>
        <begin position="90"/>
        <end position="93"/>
    </location>
    <ligand>
        <name>substrate</name>
    </ligand>
</feature>
<comment type="caution">
    <text evidence="8">The sequence shown here is derived from an EMBL/GenBank/DDBJ whole genome shotgun (WGS) entry which is preliminary data.</text>
</comment>
<dbReference type="InterPro" id="IPR005952">
    <property type="entry name" value="Phosphogly_mut1"/>
</dbReference>
<proteinExistence type="inferred from homology"/>
<dbReference type="SMART" id="SM00855">
    <property type="entry name" value="PGAM"/>
    <property type="match status" value="1"/>
</dbReference>
<evidence type="ECO:0000313" key="8">
    <source>
        <dbReference type="EMBL" id="KJY50128.1"/>
    </source>
</evidence>
<protein>
    <recommendedName>
        <fullName evidence="4">2,3-bisphosphoglycerate-dependent phosphoglycerate mutase</fullName>
        <shortName evidence="4">BPG-dependent PGAM</shortName>
        <shortName evidence="4">PGAM</shortName>
        <shortName evidence="4">Phosphoglyceromutase</shortName>
        <shortName evidence="4">dPGM</shortName>
        <ecNumber evidence="4">5.4.2.11</ecNumber>
    </recommendedName>
</protein>
<dbReference type="PANTHER" id="PTHR11931">
    <property type="entry name" value="PHOSPHOGLYCERATE MUTASE"/>
    <property type="match status" value="1"/>
</dbReference>
<organism evidence="8 9">
    <name type="scientific">Bifidobacterium mellis</name>
    <dbReference type="NCBI Taxonomy" id="1293823"/>
    <lineage>
        <taxon>Bacteria</taxon>
        <taxon>Bacillati</taxon>
        <taxon>Actinomycetota</taxon>
        <taxon>Actinomycetes</taxon>
        <taxon>Bifidobacteriales</taxon>
        <taxon>Bifidobacteriaceae</taxon>
        <taxon>Bifidobacterium</taxon>
    </lineage>
</organism>
<evidence type="ECO:0000256" key="4">
    <source>
        <dbReference type="HAMAP-Rule" id="MF_01039"/>
    </source>
</evidence>
<evidence type="ECO:0000256" key="1">
    <source>
        <dbReference type="ARBA" id="ARBA00006717"/>
    </source>
</evidence>
<accession>A0A0F4KVM5</accession>
<feature type="site" description="Transition state stabilizer" evidence="4 7">
    <location>
        <position position="192"/>
    </location>
</feature>
<evidence type="ECO:0000313" key="9">
    <source>
        <dbReference type="Proteomes" id="UP000033567"/>
    </source>
</evidence>
<dbReference type="PIRSF" id="PIRSF000709">
    <property type="entry name" value="6PFK_2-Ptase"/>
    <property type="match status" value="1"/>
</dbReference>
<feature type="binding site" evidence="4 6">
    <location>
        <begin position="117"/>
        <end position="118"/>
    </location>
    <ligand>
        <name>substrate</name>
    </ligand>
</feature>
<comment type="catalytic activity">
    <reaction evidence="4">
        <text>(2R)-2-phosphoglycerate = (2R)-3-phosphoglycerate</text>
        <dbReference type="Rhea" id="RHEA:15901"/>
        <dbReference type="ChEBI" id="CHEBI:58272"/>
        <dbReference type="ChEBI" id="CHEBI:58289"/>
        <dbReference type="EC" id="5.4.2.11"/>
    </reaction>
</comment>
<dbReference type="AlphaFoldDB" id="A0A0F4KVM5"/>
<evidence type="ECO:0000256" key="7">
    <source>
        <dbReference type="PIRSR" id="PIRSR613078-3"/>
    </source>
</evidence>
<feature type="active site" description="Proton donor/acceptor" evidence="4 5">
    <location>
        <position position="90"/>
    </location>
</feature>
<dbReference type="EMBL" id="JWMF01000007">
    <property type="protein sequence ID" value="KJY50128.1"/>
    <property type="molecule type" value="Genomic_DNA"/>
</dbReference>
<comment type="function">
    <text evidence="4">Catalyzes the interconversion of 2-phosphoglycerate and 3-phosphoglycerate.</text>
</comment>
<comment type="pathway">
    <text evidence="4">Carbohydrate degradation; glycolysis; pyruvate from D-glyceraldehyde 3-phosphate: step 3/5.</text>
</comment>
<dbReference type="NCBIfam" id="TIGR01258">
    <property type="entry name" value="pgm_1"/>
    <property type="match status" value="1"/>
</dbReference>
<gene>
    <name evidence="4 8" type="primary">gpmA</name>
    <name evidence="8" type="ORF">JF70_08130</name>
</gene>
<comment type="similarity">
    <text evidence="1 4">Belongs to the phosphoglycerate mutase family. BPG-dependent PGAM subfamily.</text>
</comment>
<dbReference type="SUPFAM" id="SSF53254">
    <property type="entry name" value="Phosphoglycerate mutase-like"/>
    <property type="match status" value="1"/>
</dbReference>
<evidence type="ECO:0000256" key="6">
    <source>
        <dbReference type="PIRSR" id="PIRSR613078-2"/>
    </source>
</evidence>
<dbReference type="RefSeq" id="WP_045935391.1">
    <property type="nucleotide sequence ID" value="NZ_KQ033885.1"/>
</dbReference>
<dbReference type="EC" id="5.4.2.11" evidence="4"/>
<evidence type="ECO:0000256" key="3">
    <source>
        <dbReference type="ARBA" id="ARBA00023235"/>
    </source>
</evidence>
<dbReference type="PATRIC" id="fig|1684.5.peg.858"/>
<dbReference type="UniPathway" id="UPA00109">
    <property type="reaction ID" value="UER00186"/>
</dbReference>
<feature type="active site" description="Tele-phosphohistidine intermediate" evidence="4 5">
    <location>
        <position position="10"/>
    </location>
</feature>
<feature type="binding site" evidence="4 6">
    <location>
        <position position="63"/>
    </location>
    <ligand>
        <name>substrate</name>
    </ligand>
</feature>
<keyword evidence="9" id="KW-1185">Reference proteome</keyword>
<keyword evidence="4" id="KW-0312">Gluconeogenesis</keyword>
<keyword evidence="2 4" id="KW-0324">Glycolysis</keyword>
<sequence>MTSQLIVMRHGESVWTQKSVNRFAGWVDVPLTERGLDQARHAGQLLKESGLLPDLVFTSLLTRSIVTANTVLDLVDRAWIPVERTWRLNERHYGAFQGQTRPAMLERYGQEQFNIYRRSYDVRPPAIETDSPYFQGQDPRYAPAMGDGLDSRNPAEIRAECLKDLLIRLNPFWRSRIAPNLAWGRTVLIVTHGSVVRSLIKVLEDIDDKDIRSINVPNGVPMVYSFGTDEDGNPQVQGPGRYLDQQAANQGMAETAALGR</sequence>
<evidence type="ECO:0000256" key="2">
    <source>
        <dbReference type="ARBA" id="ARBA00023152"/>
    </source>
</evidence>
<dbReference type="Pfam" id="PF00300">
    <property type="entry name" value="His_Phos_1"/>
    <property type="match status" value="2"/>
</dbReference>
<dbReference type="GO" id="GO:0006096">
    <property type="term" value="P:glycolytic process"/>
    <property type="evidence" value="ECO:0007669"/>
    <property type="project" value="UniProtKB-UniRule"/>
</dbReference>
<keyword evidence="3 4" id="KW-0413">Isomerase</keyword>
<dbReference type="Gene3D" id="3.40.50.1240">
    <property type="entry name" value="Phosphoglycerate mutase-like"/>
    <property type="match status" value="1"/>
</dbReference>
<dbReference type="GO" id="GO:0004619">
    <property type="term" value="F:phosphoglycerate mutase activity"/>
    <property type="evidence" value="ECO:0007669"/>
    <property type="project" value="UniProtKB-UniRule"/>
</dbReference>
<dbReference type="InterPro" id="IPR029033">
    <property type="entry name" value="His_PPase_superfam"/>
</dbReference>
<comment type="caution">
    <text evidence="4">Lacks conserved residue(s) required for the propagation of feature annotation.</text>
</comment>
<evidence type="ECO:0000256" key="5">
    <source>
        <dbReference type="PIRSR" id="PIRSR613078-1"/>
    </source>
</evidence>
<dbReference type="Proteomes" id="UP000033567">
    <property type="component" value="Unassembled WGS sequence"/>
</dbReference>
<dbReference type="CDD" id="cd07067">
    <property type="entry name" value="HP_PGM_like"/>
    <property type="match status" value="1"/>
</dbReference>